<sequence length="321" mass="35502">MNVAVTNNSESEPRHAYGILGFDVLRFVAVLAVIWFHARAPGSDYTLWHVPTLVIISVVLASEYHEHFSMEAVVRKRAKRILIPWLFWCVVYGVVDIVRVLFGSPSLVLGSSYFVFLYGPSLHLWFLPYIFLVTVFAACLRNVVIKESKINRAAVALLILVVALWALYVLDGQTWWKELPMPLLQWFSATPAMCLGVLLALLVPFAVWFSKDSRYSLIFVGSGLISCLIAATLPGLTSFSLVALGLVLLASTWKGSRTQGIGAFLASITMGVYLVHPTLITISRMCLAPRYEASVLHAVLAILLSVLIASLLVRSPLRQVV</sequence>
<dbReference type="OrthoDB" id="7855154at2"/>
<evidence type="ECO:0000256" key="3">
    <source>
        <dbReference type="ARBA" id="ARBA00022475"/>
    </source>
</evidence>
<keyword evidence="6 7" id="KW-0472">Membrane</keyword>
<reference evidence="9 10" key="1">
    <citation type="submission" date="2018-02" db="EMBL/GenBank/DDBJ databases">
        <title>Comparative genomes isolates from brazilian mangrove.</title>
        <authorList>
            <person name="Araujo J.E."/>
            <person name="Taketani R.G."/>
            <person name="Silva M.C.P."/>
            <person name="Loureco M.V."/>
            <person name="Andreote F.D."/>
        </authorList>
    </citation>
    <scope>NUCLEOTIDE SEQUENCE [LARGE SCALE GENOMIC DNA]</scope>
    <source>
        <strain evidence="9 10">NAP PRIS-MGV</strain>
    </source>
</reference>
<dbReference type="Proteomes" id="UP000239388">
    <property type="component" value="Unassembled WGS sequence"/>
</dbReference>
<evidence type="ECO:0000256" key="1">
    <source>
        <dbReference type="ARBA" id="ARBA00004651"/>
    </source>
</evidence>
<evidence type="ECO:0000256" key="5">
    <source>
        <dbReference type="ARBA" id="ARBA00022989"/>
    </source>
</evidence>
<comment type="similarity">
    <text evidence="2">Belongs to the acyltransferase 3 family.</text>
</comment>
<feature type="transmembrane region" description="Helical" evidence="7">
    <location>
        <begin position="122"/>
        <end position="140"/>
    </location>
</feature>
<evidence type="ECO:0000256" key="7">
    <source>
        <dbReference type="SAM" id="Phobius"/>
    </source>
</evidence>
<dbReference type="PANTHER" id="PTHR40074">
    <property type="entry name" value="O-ACETYLTRANSFERASE WECH"/>
    <property type="match status" value="1"/>
</dbReference>
<feature type="transmembrane region" description="Helical" evidence="7">
    <location>
        <begin position="16"/>
        <end position="36"/>
    </location>
</feature>
<evidence type="ECO:0000256" key="4">
    <source>
        <dbReference type="ARBA" id="ARBA00022692"/>
    </source>
</evidence>
<dbReference type="Pfam" id="PF01757">
    <property type="entry name" value="Acyl_transf_3"/>
    <property type="match status" value="1"/>
</dbReference>
<dbReference type="GO" id="GO:0005886">
    <property type="term" value="C:plasma membrane"/>
    <property type="evidence" value="ECO:0007669"/>
    <property type="project" value="UniProtKB-SubCell"/>
</dbReference>
<evidence type="ECO:0000313" key="10">
    <source>
        <dbReference type="Proteomes" id="UP000239388"/>
    </source>
</evidence>
<proteinExistence type="inferred from homology"/>
<protein>
    <recommendedName>
        <fullName evidence="8">Acyltransferase 3 domain-containing protein</fullName>
    </recommendedName>
</protein>
<gene>
    <name evidence="9" type="ORF">C5Y98_23605</name>
</gene>
<comment type="caution">
    <text evidence="9">The sequence shown here is derived from an EMBL/GenBank/DDBJ whole genome shotgun (WGS) entry which is preliminary data.</text>
</comment>
<evidence type="ECO:0000256" key="2">
    <source>
        <dbReference type="ARBA" id="ARBA00007400"/>
    </source>
</evidence>
<dbReference type="EMBL" id="PUIB01000024">
    <property type="protein sequence ID" value="PQO28769.1"/>
    <property type="molecule type" value="Genomic_DNA"/>
</dbReference>
<keyword evidence="4 7" id="KW-0812">Transmembrane</keyword>
<dbReference type="GO" id="GO:0009246">
    <property type="term" value="P:enterobacterial common antigen biosynthetic process"/>
    <property type="evidence" value="ECO:0007669"/>
    <property type="project" value="TreeGrafter"/>
</dbReference>
<evidence type="ECO:0000259" key="8">
    <source>
        <dbReference type="Pfam" id="PF01757"/>
    </source>
</evidence>
<name>A0A2S8F9D1_9BACT</name>
<feature type="transmembrane region" description="Helical" evidence="7">
    <location>
        <begin position="48"/>
        <end position="64"/>
    </location>
</feature>
<dbReference type="InterPro" id="IPR002656">
    <property type="entry name" value="Acyl_transf_3_dom"/>
</dbReference>
<evidence type="ECO:0000256" key="6">
    <source>
        <dbReference type="ARBA" id="ARBA00023136"/>
    </source>
</evidence>
<dbReference type="AlphaFoldDB" id="A0A2S8F9D1"/>
<evidence type="ECO:0000313" key="9">
    <source>
        <dbReference type="EMBL" id="PQO28769.1"/>
    </source>
</evidence>
<accession>A0A2S8F9D1</accession>
<keyword evidence="3" id="KW-1003">Cell membrane</keyword>
<feature type="transmembrane region" description="Helical" evidence="7">
    <location>
        <begin position="216"/>
        <end position="249"/>
    </location>
</feature>
<feature type="transmembrane region" description="Helical" evidence="7">
    <location>
        <begin position="261"/>
        <end position="282"/>
    </location>
</feature>
<feature type="transmembrane region" description="Helical" evidence="7">
    <location>
        <begin position="190"/>
        <end position="209"/>
    </location>
</feature>
<keyword evidence="5 7" id="KW-1133">Transmembrane helix</keyword>
<comment type="subcellular location">
    <subcellularLocation>
        <location evidence="1">Cell membrane</location>
        <topology evidence="1">Multi-pass membrane protein</topology>
    </subcellularLocation>
</comment>
<feature type="transmembrane region" description="Helical" evidence="7">
    <location>
        <begin position="152"/>
        <end position="170"/>
    </location>
</feature>
<feature type="transmembrane region" description="Helical" evidence="7">
    <location>
        <begin position="85"/>
        <end position="102"/>
    </location>
</feature>
<feature type="transmembrane region" description="Helical" evidence="7">
    <location>
        <begin position="294"/>
        <end position="313"/>
    </location>
</feature>
<dbReference type="GO" id="GO:0016413">
    <property type="term" value="F:O-acetyltransferase activity"/>
    <property type="evidence" value="ECO:0007669"/>
    <property type="project" value="TreeGrafter"/>
</dbReference>
<organism evidence="9 10">
    <name type="scientific">Blastopirellula marina</name>
    <dbReference type="NCBI Taxonomy" id="124"/>
    <lineage>
        <taxon>Bacteria</taxon>
        <taxon>Pseudomonadati</taxon>
        <taxon>Planctomycetota</taxon>
        <taxon>Planctomycetia</taxon>
        <taxon>Pirellulales</taxon>
        <taxon>Pirellulaceae</taxon>
        <taxon>Blastopirellula</taxon>
    </lineage>
</organism>
<dbReference type="PANTHER" id="PTHR40074:SF2">
    <property type="entry name" value="O-ACETYLTRANSFERASE WECH"/>
    <property type="match status" value="1"/>
</dbReference>
<dbReference type="RefSeq" id="WP_105358011.1">
    <property type="nucleotide sequence ID" value="NZ_PUIB01000024.1"/>
</dbReference>
<feature type="domain" description="Acyltransferase 3" evidence="8">
    <location>
        <begin position="20"/>
        <end position="313"/>
    </location>
</feature>